<protein>
    <submittedName>
        <fullName evidence="1">Uncharacterized protein</fullName>
    </submittedName>
</protein>
<dbReference type="EMBL" id="CP036498">
    <property type="protein sequence ID" value="QUS38050.1"/>
    <property type="molecule type" value="Genomic_DNA"/>
</dbReference>
<gene>
    <name evidence="1" type="ORF">RPMA_03655</name>
</gene>
<reference evidence="1 2" key="1">
    <citation type="submission" date="2019-02" db="EMBL/GenBank/DDBJ databases">
        <title>Emended description of the genus Rhodopseudomonas and description of Rhodopseudomonas albus sp. nov., a non-phototrophic, heavy-metal-tolerant bacterium isolated from garden soil.</title>
        <authorList>
            <person name="Bao Z."/>
            <person name="Cao W.W."/>
            <person name="Sato Y."/>
            <person name="Nishizawa T."/>
            <person name="Zhao J."/>
            <person name="Guo Y."/>
            <person name="Ohta H."/>
        </authorList>
    </citation>
    <scope>NUCLEOTIDE SEQUENCE [LARGE SCALE GENOMIC DNA]</scope>
    <source>
        <strain evidence="1 2">SK50-23</strain>
    </source>
</reference>
<evidence type="ECO:0000313" key="1">
    <source>
        <dbReference type="EMBL" id="QUS38050.1"/>
    </source>
</evidence>
<organism evidence="1 2">
    <name type="scientific">Tardiphaga alba</name>
    <dbReference type="NCBI Taxonomy" id="340268"/>
    <lineage>
        <taxon>Bacteria</taxon>
        <taxon>Pseudomonadati</taxon>
        <taxon>Pseudomonadota</taxon>
        <taxon>Alphaproteobacteria</taxon>
        <taxon>Hyphomicrobiales</taxon>
        <taxon>Nitrobacteraceae</taxon>
        <taxon>Tardiphaga</taxon>
    </lineage>
</organism>
<proteinExistence type="predicted"/>
<accession>A0ABX8A6L2</accession>
<keyword evidence="2" id="KW-1185">Reference proteome</keyword>
<dbReference type="Proteomes" id="UP000682843">
    <property type="component" value="Chromosome"/>
</dbReference>
<name>A0ABX8A6L2_9BRAD</name>
<evidence type="ECO:0000313" key="2">
    <source>
        <dbReference type="Proteomes" id="UP000682843"/>
    </source>
</evidence>
<sequence>MLTQERSLPFGADMDALGYPASDMSDSRELHGDGFSFYRRSSSEPTCGRITSKARGTGFMVAVAQSECYRRNIAYRSLMRERHFRKHAVFIRDLAFSYIAEPVGAFDFILMEISQSYLTALADAHGWERTVTLACNNDHIDPVLSNLLRAALPDNEQQVRSNEPFVDHLGSAIGIYLLERYSGGPPRVSGRRKTLLSQRQLTSVKNLMLGNLDDVPPWKTWQTLAAYRAVTSYMRSRKRRG</sequence>